<dbReference type="Pfam" id="PF02460">
    <property type="entry name" value="Patched"/>
    <property type="match status" value="1"/>
</dbReference>
<keyword evidence="5 8" id="KW-1133">Transmembrane helix</keyword>
<dbReference type="SUPFAM" id="SSF82866">
    <property type="entry name" value="Multidrug efflux transporter AcrB transmembrane domain"/>
    <property type="match status" value="2"/>
</dbReference>
<feature type="transmembrane region" description="Helical" evidence="8">
    <location>
        <begin position="275"/>
        <end position="302"/>
    </location>
</feature>
<dbReference type="WBParaSite" id="SBAD_0000903601-mRNA-1">
    <property type="protein sequence ID" value="SBAD_0000903601-mRNA-1"/>
    <property type="gene ID" value="SBAD_0000903601"/>
</dbReference>
<dbReference type="Proteomes" id="UP000270296">
    <property type="component" value="Unassembled WGS sequence"/>
</dbReference>
<keyword evidence="3" id="KW-1003">Cell membrane</keyword>
<feature type="transmembrane region" description="Helical" evidence="8">
    <location>
        <begin position="642"/>
        <end position="663"/>
    </location>
</feature>
<reference evidence="10 11" key="2">
    <citation type="submission" date="2018-11" db="EMBL/GenBank/DDBJ databases">
        <authorList>
            <consortium name="Pathogen Informatics"/>
        </authorList>
    </citation>
    <scope>NUCLEOTIDE SEQUENCE [LARGE SCALE GENOMIC DNA]</scope>
</reference>
<feature type="transmembrane region" description="Helical" evidence="8">
    <location>
        <begin position="566"/>
        <end position="586"/>
    </location>
</feature>
<dbReference type="GO" id="GO:0005886">
    <property type="term" value="C:plasma membrane"/>
    <property type="evidence" value="ECO:0007669"/>
    <property type="project" value="UniProtKB-SubCell"/>
</dbReference>
<feature type="transmembrane region" description="Helical" evidence="8">
    <location>
        <begin position="151"/>
        <end position="169"/>
    </location>
</feature>
<evidence type="ECO:0000256" key="5">
    <source>
        <dbReference type="ARBA" id="ARBA00022989"/>
    </source>
</evidence>
<dbReference type="PROSITE" id="PS50156">
    <property type="entry name" value="SSD"/>
    <property type="match status" value="1"/>
</dbReference>
<feature type="transmembrane region" description="Helical" evidence="8">
    <location>
        <begin position="189"/>
        <end position="211"/>
    </location>
</feature>
<evidence type="ECO:0000313" key="12">
    <source>
        <dbReference type="WBParaSite" id="SBAD_0000903601-mRNA-1"/>
    </source>
</evidence>
<dbReference type="InterPro" id="IPR003392">
    <property type="entry name" value="PTHD_SSD"/>
</dbReference>
<keyword evidence="7" id="KW-0325">Glycoprotein</keyword>
<dbReference type="PANTHER" id="PTHR10796">
    <property type="entry name" value="PATCHED-RELATED"/>
    <property type="match status" value="1"/>
</dbReference>
<dbReference type="PANTHER" id="PTHR10796:SF92">
    <property type="entry name" value="PATCHED-RELATED, ISOFORM A"/>
    <property type="match status" value="1"/>
</dbReference>
<keyword evidence="11" id="KW-1185">Reference proteome</keyword>
<dbReference type="GO" id="GO:0030659">
    <property type="term" value="C:cytoplasmic vesicle membrane"/>
    <property type="evidence" value="ECO:0007669"/>
    <property type="project" value="TreeGrafter"/>
</dbReference>
<feature type="domain" description="SSD" evidence="9">
    <location>
        <begin position="185"/>
        <end position="303"/>
    </location>
</feature>
<protein>
    <submittedName>
        <fullName evidence="12">SSD domain-containing protein</fullName>
    </submittedName>
</protein>
<feature type="transmembrane region" description="Helical" evidence="8">
    <location>
        <begin position="250"/>
        <end position="269"/>
    </location>
</feature>
<dbReference type="OrthoDB" id="6510177at2759"/>
<sequence>MKYLTSPQTRVVEENVSYGYKDLCLHWRDRCFSNQQLQAIHKMALEPHIYGSLKFPQTKISYHNLMIGQMLGGLQYKKSGREVTEAKAVLLKYYLRFQDSLDAERGDLWETMLEEQLRSYNDSVISVTFQHSRTLDRELVKNVENLTPKMIISFVLLASFASVCTMVLLRVGNSKTTAYVDWTRSTPLLALAGICSAAMGVISTLGLFRLLHVGYSVRLDNTFLMISAFVQTNQCSSVQRRIEEAMSESAVSITITVLTDVISFGIGYFTSFPAVQLFCVCTSVAMAVTFLYQLTFFLALLVMHARNEAEGRHALIPCLATVTVDQKLEGMEPVNLLVEQSETAKFFTDLHEYFLGYGTAVQVAFNNPGSVVSEINRNRIRTAVQEFANSDHGTGVEGVEFWLIEFERFLLSHERLSIDEVPEGQFFKYLSAFFDSPGNEFYSNDVRLRHGDDRTDMTCFRLLVYVKNFSTSLDQVNVIDQFRRIAARHAEYNITTFNVVWPFIDQYKEVLPNILFEMYSGAVCMVAIALLFIPHPVCFVWVTLAMVSIDVGVIGYMSFWNLRLDCITMITLIMSIGFSVDFSAHISYGYAVGRQRRPSQRMRCTLANLAAPIVQGGLSTVIGVLVLAAAPSYMIKAFFKTVVLIIVIGVVHGIVILPVFLTLTDLSNLRHLMPNIHHLTRRSGTSTREQAIATVCR</sequence>
<organism evidence="12">
    <name type="scientific">Soboliphyme baturini</name>
    <dbReference type="NCBI Taxonomy" id="241478"/>
    <lineage>
        <taxon>Eukaryota</taxon>
        <taxon>Metazoa</taxon>
        <taxon>Ecdysozoa</taxon>
        <taxon>Nematoda</taxon>
        <taxon>Enoplea</taxon>
        <taxon>Dorylaimia</taxon>
        <taxon>Dioctophymatida</taxon>
        <taxon>Dioctophymatoidea</taxon>
        <taxon>Soboliphymatidae</taxon>
        <taxon>Soboliphyme</taxon>
    </lineage>
</organism>
<dbReference type="InterPro" id="IPR000731">
    <property type="entry name" value="SSD"/>
</dbReference>
<dbReference type="GO" id="GO:0006897">
    <property type="term" value="P:endocytosis"/>
    <property type="evidence" value="ECO:0007669"/>
    <property type="project" value="TreeGrafter"/>
</dbReference>
<keyword evidence="4 8" id="KW-0812">Transmembrane</keyword>
<dbReference type="EMBL" id="UZAM01011898">
    <property type="protein sequence ID" value="VDP18873.1"/>
    <property type="molecule type" value="Genomic_DNA"/>
</dbReference>
<evidence type="ECO:0000256" key="2">
    <source>
        <dbReference type="ARBA" id="ARBA00005585"/>
    </source>
</evidence>
<gene>
    <name evidence="10" type="ORF">SBAD_LOCUS8723</name>
</gene>
<dbReference type="InterPro" id="IPR051697">
    <property type="entry name" value="Patched_domain-protein"/>
</dbReference>
<evidence type="ECO:0000256" key="8">
    <source>
        <dbReference type="SAM" id="Phobius"/>
    </source>
</evidence>
<dbReference type="AlphaFoldDB" id="A0A183IYM5"/>
<dbReference type="Gene3D" id="1.20.1640.10">
    <property type="entry name" value="Multidrug efflux transporter AcrB transmembrane domain"/>
    <property type="match status" value="2"/>
</dbReference>
<reference evidence="12" key="1">
    <citation type="submission" date="2016-06" db="UniProtKB">
        <authorList>
            <consortium name="WormBaseParasite"/>
        </authorList>
    </citation>
    <scope>IDENTIFICATION</scope>
</reference>
<evidence type="ECO:0000313" key="10">
    <source>
        <dbReference type="EMBL" id="VDP18873.1"/>
    </source>
</evidence>
<feature type="transmembrane region" description="Helical" evidence="8">
    <location>
        <begin position="539"/>
        <end position="559"/>
    </location>
</feature>
<dbReference type="GO" id="GO:0018996">
    <property type="term" value="P:molting cycle, collagen and cuticulin-based cuticle"/>
    <property type="evidence" value="ECO:0007669"/>
    <property type="project" value="TreeGrafter"/>
</dbReference>
<proteinExistence type="inferred from homology"/>
<keyword evidence="6 8" id="KW-0472">Membrane</keyword>
<evidence type="ECO:0000256" key="7">
    <source>
        <dbReference type="ARBA" id="ARBA00023180"/>
    </source>
</evidence>
<evidence type="ECO:0000256" key="1">
    <source>
        <dbReference type="ARBA" id="ARBA00004651"/>
    </source>
</evidence>
<comment type="similarity">
    <text evidence="2">Belongs to the patched family.</text>
</comment>
<name>A0A183IYM5_9BILA</name>
<evidence type="ECO:0000256" key="4">
    <source>
        <dbReference type="ARBA" id="ARBA00022692"/>
    </source>
</evidence>
<feature type="transmembrane region" description="Helical" evidence="8">
    <location>
        <begin position="606"/>
        <end position="630"/>
    </location>
</feature>
<accession>A0A183IYM5</accession>
<evidence type="ECO:0000256" key="6">
    <source>
        <dbReference type="ARBA" id="ARBA00023136"/>
    </source>
</evidence>
<evidence type="ECO:0000313" key="11">
    <source>
        <dbReference type="Proteomes" id="UP000270296"/>
    </source>
</evidence>
<evidence type="ECO:0000259" key="9">
    <source>
        <dbReference type="PROSITE" id="PS50156"/>
    </source>
</evidence>
<dbReference type="FunFam" id="1.20.1640.10:FF:000013">
    <property type="entry name" value="PaTched Related family"/>
    <property type="match status" value="1"/>
</dbReference>
<comment type="subcellular location">
    <subcellularLocation>
        <location evidence="1">Cell membrane</location>
        <topology evidence="1">Multi-pass membrane protein</topology>
    </subcellularLocation>
</comment>
<feature type="transmembrane region" description="Helical" evidence="8">
    <location>
        <begin position="514"/>
        <end position="533"/>
    </location>
</feature>
<evidence type="ECO:0000256" key="3">
    <source>
        <dbReference type="ARBA" id="ARBA00022475"/>
    </source>
</evidence>